<keyword evidence="4 9" id="KW-0863">Zinc-finger</keyword>
<evidence type="ECO:0000256" key="8">
    <source>
        <dbReference type="ARBA" id="ARBA00037948"/>
    </source>
</evidence>
<dbReference type="Gene3D" id="3.30.160.60">
    <property type="entry name" value="Classic Zinc Finger"/>
    <property type="match status" value="1"/>
</dbReference>
<evidence type="ECO:0000256" key="10">
    <source>
        <dbReference type="SAM" id="MobiDB-lite"/>
    </source>
</evidence>
<evidence type="ECO:0000256" key="7">
    <source>
        <dbReference type="ARBA" id="ARBA00023242"/>
    </source>
</evidence>
<dbReference type="PROSITE" id="PS00028">
    <property type="entry name" value="ZINC_FINGER_C2H2_1"/>
    <property type="match status" value="2"/>
</dbReference>
<evidence type="ECO:0000256" key="3">
    <source>
        <dbReference type="ARBA" id="ARBA00022737"/>
    </source>
</evidence>
<feature type="region of interest" description="Disordered" evidence="10">
    <location>
        <begin position="297"/>
        <end position="355"/>
    </location>
</feature>
<dbReference type="SUPFAM" id="SSF57667">
    <property type="entry name" value="beta-beta-alpha zinc fingers"/>
    <property type="match status" value="1"/>
</dbReference>
<proteinExistence type="inferred from homology"/>
<keyword evidence="12" id="KW-1185">Reference proteome</keyword>
<dbReference type="Proteomes" id="UP000504606">
    <property type="component" value="Unplaced"/>
</dbReference>
<keyword evidence="2" id="KW-0479">Metal-binding</keyword>
<evidence type="ECO:0000256" key="9">
    <source>
        <dbReference type="PROSITE-ProRule" id="PRU00042"/>
    </source>
</evidence>
<feature type="domain" description="C2H2-type" evidence="11">
    <location>
        <begin position="28"/>
        <end position="56"/>
    </location>
</feature>
<evidence type="ECO:0000256" key="1">
    <source>
        <dbReference type="ARBA" id="ARBA00004123"/>
    </source>
</evidence>
<organism evidence="12 13">
    <name type="scientific">Frankliniella occidentalis</name>
    <name type="common">Western flower thrips</name>
    <name type="synonym">Euthrips occidentalis</name>
    <dbReference type="NCBI Taxonomy" id="133901"/>
    <lineage>
        <taxon>Eukaryota</taxon>
        <taxon>Metazoa</taxon>
        <taxon>Ecdysozoa</taxon>
        <taxon>Arthropoda</taxon>
        <taxon>Hexapoda</taxon>
        <taxon>Insecta</taxon>
        <taxon>Pterygota</taxon>
        <taxon>Neoptera</taxon>
        <taxon>Paraneoptera</taxon>
        <taxon>Thysanoptera</taxon>
        <taxon>Terebrantia</taxon>
        <taxon>Thripoidea</taxon>
        <taxon>Thripidae</taxon>
        <taxon>Frankliniella</taxon>
    </lineage>
</organism>
<dbReference type="SMART" id="SM00355">
    <property type="entry name" value="ZnF_C2H2"/>
    <property type="match status" value="3"/>
</dbReference>
<keyword evidence="5" id="KW-0862">Zinc</keyword>
<evidence type="ECO:0000313" key="13">
    <source>
        <dbReference type="RefSeq" id="XP_026284850.1"/>
    </source>
</evidence>
<dbReference type="PROSITE" id="PS50157">
    <property type="entry name" value="ZINC_FINGER_C2H2_2"/>
    <property type="match status" value="2"/>
</dbReference>
<evidence type="ECO:0000256" key="5">
    <source>
        <dbReference type="ARBA" id="ARBA00022833"/>
    </source>
</evidence>
<dbReference type="InterPro" id="IPR050527">
    <property type="entry name" value="Snail/Krueppel_Znf"/>
</dbReference>
<dbReference type="GO" id="GO:0008270">
    <property type="term" value="F:zinc ion binding"/>
    <property type="evidence" value="ECO:0007669"/>
    <property type="project" value="UniProtKB-KW"/>
</dbReference>
<feature type="compositionally biased region" description="Low complexity" evidence="10">
    <location>
        <begin position="206"/>
        <end position="218"/>
    </location>
</feature>
<comment type="subcellular location">
    <subcellularLocation>
        <location evidence="1">Nucleus</location>
    </subcellularLocation>
</comment>
<feature type="compositionally biased region" description="Low complexity" evidence="10">
    <location>
        <begin position="337"/>
        <end position="353"/>
    </location>
</feature>
<feature type="compositionally biased region" description="Low complexity" evidence="10">
    <location>
        <begin position="82"/>
        <end position="94"/>
    </location>
</feature>
<evidence type="ECO:0000256" key="2">
    <source>
        <dbReference type="ARBA" id="ARBA00022723"/>
    </source>
</evidence>
<gene>
    <name evidence="13" type="primary">LOC113210884</name>
</gene>
<protein>
    <submittedName>
        <fullName evidence="13">Uncharacterized protein LOC113210884 isoform X1</fullName>
    </submittedName>
</protein>
<feature type="domain" description="C2H2-type" evidence="11">
    <location>
        <begin position="58"/>
        <end position="85"/>
    </location>
</feature>
<reference evidence="13" key="1">
    <citation type="submission" date="2025-08" db="UniProtKB">
        <authorList>
            <consortium name="RefSeq"/>
        </authorList>
    </citation>
    <scope>IDENTIFICATION</scope>
    <source>
        <tissue evidence="13">Whole organism</tissue>
    </source>
</reference>
<dbReference type="PANTHER" id="PTHR24388">
    <property type="entry name" value="ZINC FINGER PROTEIN"/>
    <property type="match status" value="1"/>
</dbReference>
<dbReference type="InterPro" id="IPR013087">
    <property type="entry name" value="Znf_C2H2_type"/>
</dbReference>
<sequence>MSECSTMVVCNRAEESNAVRPRRTTAVLECAHCRRKFLNEADRALHIREAHLGIKENFECKQCGKQFGNRHILQLHTRLHASQSSSSSPEGSLSDAVTVTSTSQSNGSLNINFNVSLNINLSDGLDSMDLDSKLNDLLANATKASFHEALRRDKIEKLASQLKNEMAEISKSVSSDTSPSKSDDAGENELCANTSVKSVSPPPSILPISPVTPLTQEEIPSEPSPQEIVKDVPKPPLVNVTPPRPPPVRVNPHNRPKKSVGLTKIRMEDCQRCDACSCIYLDERDYIKHMKNFHKQDVIKQEPIKPKNKTTRVRSHSHSQAPQRAQQARRSKRQQHFIEQQQQQQVQDQSGKKGNCRSCCKSCKCRGNHGTLEPMLPIVRPVLGRSGRRNSITTQDSWNQFARHLEGAEGIVIQPDSNLQIKPDPDHMDDFSDLLSQVEVKIKTEPNDHDEPSVNVKVEPVDDVDSDSCSVY</sequence>
<dbReference type="AlphaFoldDB" id="A0A6J1SZT5"/>
<dbReference type="OrthoDB" id="8193668at2759"/>
<comment type="similarity">
    <text evidence="8">Belongs to the snail C2H2-type zinc-finger protein family.</text>
</comment>
<dbReference type="PANTHER" id="PTHR24388:SF54">
    <property type="entry name" value="PROTEIN ESCARGOT"/>
    <property type="match status" value="1"/>
</dbReference>
<keyword evidence="3" id="KW-0677">Repeat</keyword>
<dbReference type="GO" id="GO:0000981">
    <property type="term" value="F:DNA-binding transcription factor activity, RNA polymerase II-specific"/>
    <property type="evidence" value="ECO:0007669"/>
    <property type="project" value="TreeGrafter"/>
</dbReference>
<feature type="region of interest" description="Disordered" evidence="10">
    <location>
        <begin position="80"/>
        <end position="99"/>
    </location>
</feature>
<feature type="region of interest" description="Disordered" evidence="10">
    <location>
        <begin position="444"/>
        <end position="472"/>
    </location>
</feature>
<dbReference type="InterPro" id="IPR036236">
    <property type="entry name" value="Znf_C2H2_sf"/>
</dbReference>
<evidence type="ECO:0000313" key="12">
    <source>
        <dbReference type="Proteomes" id="UP000504606"/>
    </source>
</evidence>
<feature type="region of interest" description="Disordered" evidence="10">
    <location>
        <begin position="167"/>
        <end position="260"/>
    </location>
</feature>
<feature type="compositionally biased region" description="Basic residues" evidence="10">
    <location>
        <begin position="306"/>
        <end position="317"/>
    </location>
</feature>
<keyword evidence="7" id="KW-0539">Nucleus</keyword>
<dbReference type="GO" id="GO:0000978">
    <property type="term" value="F:RNA polymerase II cis-regulatory region sequence-specific DNA binding"/>
    <property type="evidence" value="ECO:0007669"/>
    <property type="project" value="TreeGrafter"/>
</dbReference>
<dbReference type="RefSeq" id="XP_026284850.1">
    <property type="nucleotide sequence ID" value="XM_026429065.2"/>
</dbReference>
<name>A0A6J1SZT5_FRAOC</name>
<dbReference type="GeneID" id="113210884"/>
<evidence type="ECO:0000256" key="4">
    <source>
        <dbReference type="ARBA" id="ARBA00022771"/>
    </source>
</evidence>
<dbReference type="KEGG" id="foc:113210884"/>
<evidence type="ECO:0000259" key="11">
    <source>
        <dbReference type="PROSITE" id="PS50157"/>
    </source>
</evidence>
<feature type="compositionally biased region" description="Low complexity" evidence="10">
    <location>
        <begin position="170"/>
        <end position="180"/>
    </location>
</feature>
<accession>A0A6J1SZT5</accession>
<keyword evidence="6" id="KW-0238">DNA-binding</keyword>
<evidence type="ECO:0000256" key="6">
    <source>
        <dbReference type="ARBA" id="ARBA00023125"/>
    </source>
</evidence>
<dbReference type="GO" id="GO:0005634">
    <property type="term" value="C:nucleus"/>
    <property type="evidence" value="ECO:0007669"/>
    <property type="project" value="UniProtKB-SubCell"/>
</dbReference>